<evidence type="ECO:0000256" key="1">
    <source>
        <dbReference type="SAM" id="MobiDB-lite"/>
    </source>
</evidence>
<dbReference type="Proteomes" id="UP000242180">
    <property type="component" value="Unassembled WGS sequence"/>
</dbReference>
<feature type="compositionally biased region" description="Low complexity" evidence="1">
    <location>
        <begin position="11"/>
        <end position="23"/>
    </location>
</feature>
<keyword evidence="3" id="KW-1185">Reference proteome</keyword>
<dbReference type="InParanoid" id="A0A1X2H3J7"/>
<accession>A0A1X2H3J7</accession>
<organism evidence="2 3">
    <name type="scientific">Syncephalastrum racemosum</name>
    <name type="common">Filamentous fungus</name>
    <dbReference type="NCBI Taxonomy" id="13706"/>
    <lineage>
        <taxon>Eukaryota</taxon>
        <taxon>Fungi</taxon>
        <taxon>Fungi incertae sedis</taxon>
        <taxon>Mucoromycota</taxon>
        <taxon>Mucoromycotina</taxon>
        <taxon>Mucoromycetes</taxon>
        <taxon>Mucorales</taxon>
        <taxon>Syncephalastraceae</taxon>
        <taxon>Syncephalastrum</taxon>
    </lineage>
</organism>
<sequence>MNSKTAEKKSNSNSAARSANNASTDNKKIEHSTSRSPGTRRSSRRSTQMATPGKSTSIATDNEEPICCDVMPADLQRVHSSSFTEPMARTAEQEADIFSSFTMDEQDELFKHLDDFDKPDTQLPGDTTEGGLSFSCSSGNLKTELRSFKRSNPQPDSGAPPPKR</sequence>
<feature type="region of interest" description="Disordered" evidence="1">
    <location>
        <begin position="115"/>
        <end position="136"/>
    </location>
</feature>
<reference evidence="2 3" key="1">
    <citation type="submission" date="2016-07" db="EMBL/GenBank/DDBJ databases">
        <title>Pervasive Adenine N6-methylation of Active Genes in Fungi.</title>
        <authorList>
            <consortium name="DOE Joint Genome Institute"/>
            <person name="Mondo S.J."/>
            <person name="Dannebaum R.O."/>
            <person name="Kuo R.C."/>
            <person name="Labutti K."/>
            <person name="Haridas S."/>
            <person name="Kuo A."/>
            <person name="Salamov A."/>
            <person name="Ahrendt S.R."/>
            <person name="Lipzen A."/>
            <person name="Sullivan W."/>
            <person name="Andreopoulos W.B."/>
            <person name="Clum A."/>
            <person name="Lindquist E."/>
            <person name="Daum C."/>
            <person name="Ramamoorthy G.K."/>
            <person name="Gryganskyi A."/>
            <person name="Culley D."/>
            <person name="Magnuson J.K."/>
            <person name="James T.Y."/>
            <person name="O'Malley M.A."/>
            <person name="Stajich J.E."/>
            <person name="Spatafora J.W."/>
            <person name="Visel A."/>
            <person name="Grigoriev I.V."/>
        </authorList>
    </citation>
    <scope>NUCLEOTIDE SEQUENCE [LARGE SCALE GENOMIC DNA]</scope>
    <source>
        <strain evidence="2 3">NRRL 2496</strain>
    </source>
</reference>
<feature type="region of interest" description="Disordered" evidence="1">
    <location>
        <begin position="145"/>
        <end position="164"/>
    </location>
</feature>
<dbReference type="EMBL" id="MCGN01000010">
    <property type="protein sequence ID" value="ORY92365.1"/>
    <property type="molecule type" value="Genomic_DNA"/>
</dbReference>
<feature type="compositionally biased region" description="Basic and acidic residues" evidence="1">
    <location>
        <begin position="1"/>
        <end position="10"/>
    </location>
</feature>
<feature type="region of interest" description="Disordered" evidence="1">
    <location>
        <begin position="1"/>
        <end position="67"/>
    </location>
</feature>
<name>A0A1X2H3J7_SYNRA</name>
<gene>
    <name evidence="2" type="ORF">BCR43DRAFT_90233</name>
</gene>
<comment type="caution">
    <text evidence="2">The sequence shown here is derived from an EMBL/GenBank/DDBJ whole genome shotgun (WGS) entry which is preliminary data.</text>
</comment>
<dbReference type="AlphaFoldDB" id="A0A1X2H3J7"/>
<evidence type="ECO:0000313" key="2">
    <source>
        <dbReference type="EMBL" id="ORY92365.1"/>
    </source>
</evidence>
<protein>
    <submittedName>
        <fullName evidence="2">Uncharacterized protein</fullName>
    </submittedName>
</protein>
<proteinExistence type="predicted"/>
<feature type="compositionally biased region" description="Polar residues" evidence="1">
    <location>
        <begin position="48"/>
        <end position="60"/>
    </location>
</feature>
<evidence type="ECO:0000313" key="3">
    <source>
        <dbReference type="Proteomes" id="UP000242180"/>
    </source>
</evidence>